<dbReference type="InterPro" id="IPR037185">
    <property type="entry name" value="EmrE-like"/>
</dbReference>
<dbReference type="EMBL" id="JBHSDU010000015">
    <property type="protein sequence ID" value="MFC4314740.1"/>
    <property type="molecule type" value="Genomic_DNA"/>
</dbReference>
<evidence type="ECO:0000256" key="2">
    <source>
        <dbReference type="ARBA" id="ARBA00022475"/>
    </source>
</evidence>
<proteinExistence type="predicted"/>
<accession>A0ABV8T617</accession>
<dbReference type="PANTHER" id="PTHR30561:SF9">
    <property type="entry name" value="4-AMINO-4-DEOXY-L-ARABINOSE-PHOSPHOUNDECAPRENOL FLIPPASE SUBUNIT ARNF-RELATED"/>
    <property type="match status" value="1"/>
</dbReference>
<gene>
    <name evidence="7" type="ORF">ACFPN2_37090</name>
</gene>
<protein>
    <submittedName>
        <fullName evidence="7">4-amino-4-deoxy-L-arabinose transferase</fullName>
    </submittedName>
</protein>
<evidence type="ECO:0000256" key="4">
    <source>
        <dbReference type="ARBA" id="ARBA00022989"/>
    </source>
</evidence>
<dbReference type="GO" id="GO:0016740">
    <property type="term" value="F:transferase activity"/>
    <property type="evidence" value="ECO:0007669"/>
    <property type="project" value="UniProtKB-KW"/>
</dbReference>
<evidence type="ECO:0000256" key="5">
    <source>
        <dbReference type="ARBA" id="ARBA00023136"/>
    </source>
</evidence>
<feature type="transmembrane region" description="Helical" evidence="6">
    <location>
        <begin position="51"/>
        <end position="71"/>
    </location>
</feature>
<keyword evidence="2" id="KW-1003">Cell membrane</keyword>
<evidence type="ECO:0000313" key="8">
    <source>
        <dbReference type="Proteomes" id="UP001595904"/>
    </source>
</evidence>
<dbReference type="SUPFAM" id="SSF103481">
    <property type="entry name" value="Multidrug resistance efflux transporter EmrE"/>
    <property type="match status" value="1"/>
</dbReference>
<keyword evidence="7" id="KW-0808">Transferase</keyword>
<keyword evidence="4 6" id="KW-1133">Transmembrane helix</keyword>
<comment type="subcellular location">
    <subcellularLocation>
        <location evidence="1">Cell membrane</location>
        <topology evidence="1">Multi-pass membrane protein</topology>
    </subcellularLocation>
</comment>
<dbReference type="PANTHER" id="PTHR30561">
    <property type="entry name" value="SMR FAMILY PROTON-DEPENDENT DRUG EFFLUX TRANSPORTER SUGE"/>
    <property type="match status" value="1"/>
</dbReference>
<sequence length="127" mass="13038">MNPVTWALVISGVLLNATAQLLLKAATSATGAIEPSWAGLATAGPRLLSHYGAWGGIACYVVSVVIWILALSRAPVSVVYPLLSIGYIVNAIAAAALFQESLAPGKLLGIAVIVLGVFILSQSQTQP</sequence>
<dbReference type="InterPro" id="IPR000390">
    <property type="entry name" value="Small_drug/metabolite_transptr"/>
</dbReference>
<evidence type="ECO:0000256" key="3">
    <source>
        <dbReference type="ARBA" id="ARBA00022692"/>
    </source>
</evidence>
<reference evidence="8" key="1">
    <citation type="journal article" date="2019" name="Int. J. Syst. Evol. Microbiol.">
        <title>The Global Catalogue of Microorganisms (GCM) 10K type strain sequencing project: providing services to taxonomists for standard genome sequencing and annotation.</title>
        <authorList>
            <consortium name="The Broad Institute Genomics Platform"/>
            <consortium name="The Broad Institute Genome Sequencing Center for Infectious Disease"/>
            <person name="Wu L."/>
            <person name="Ma J."/>
        </authorList>
    </citation>
    <scope>NUCLEOTIDE SEQUENCE [LARGE SCALE GENOMIC DNA]</scope>
    <source>
        <strain evidence="8">CGMCC 1.10759</strain>
    </source>
</reference>
<comment type="caution">
    <text evidence="7">The sequence shown here is derived from an EMBL/GenBank/DDBJ whole genome shotgun (WGS) entry which is preliminary data.</text>
</comment>
<feature type="transmembrane region" description="Helical" evidence="6">
    <location>
        <begin position="78"/>
        <end position="98"/>
    </location>
</feature>
<evidence type="ECO:0000256" key="6">
    <source>
        <dbReference type="SAM" id="Phobius"/>
    </source>
</evidence>
<keyword evidence="3 6" id="KW-0812">Transmembrane</keyword>
<name>A0ABV8T617_9GAMM</name>
<dbReference type="Gene3D" id="1.10.3730.20">
    <property type="match status" value="1"/>
</dbReference>
<organism evidence="7 8">
    <name type="scientific">Steroidobacter flavus</name>
    <dbReference type="NCBI Taxonomy" id="1842136"/>
    <lineage>
        <taxon>Bacteria</taxon>
        <taxon>Pseudomonadati</taxon>
        <taxon>Pseudomonadota</taxon>
        <taxon>Gammaproteobacteria</taxon>
        <taxon>Steroidobacterales</taxon>
        <taxon>Steroidobacteraceae</taxon>
        <taxon>Steroidobacter</taxon>
    </lineage>
</organism>
<feature type="transmembrane region" description="Helical" evidence="6">
    <location>
        <begin position="104"/>
        <end position="121"/>
    </location>
</feature>
<evidence type="ECO:0000256" key="1">
    <source>
        <dbReference type="ARBA" id="ARBA00004651"/>
    </source>
</evidence>
<evidence type="ECO:0000313" key="7">
    <source>
        <dbReference type="EMBL" id="MFC4314740.1"/>
    </source>
</evidence>
<dbReference type="RefSeq" id="WP_380606169.1">
    <property type="nucleotide sequence ID" value="NZ_JBHSDU010000015.1"/>
</dbReference>
<keyword evidence="5 6" id="KW-0472">Membrane</keyword>
<keyword evidence="8" id="KW-1185">Reference proteome</keyword>
<dbReference type="Proteomes" id="UP001595904">
    <property type="component" value="Unassembled WGS sequence"/>
</dbReference>